<organism evidence="2 3">
    <name type="scientific">Porcincola intestinalis</name>
    <dbReference type="NCBI Taxonomy" id="2606632"/>
    <lineage>
        <taxon>Bacteria</taxon>
        <taxon>Bacillati</taxon>
        <taxon>Bacillota</taxon>
        <taxon>Clostridia</taxon>
        <taxon>Lachnospirales</taxon>
        <taxon>Lachnospiraceae</taxon>
        <taxon>Porcincola</taxon>
    </lineage>
</organism>
<dbReference type="PANTHER" id="PTHR39162:SF1">
    <property type="entry name" value="SPORULATION PROTEIN YTFJ"/>
    <property type="match status" value="1"/>
</dbReference>
<dbReference type="Proteomes" id="UP000481852">
    <property type="component" value="Unassembled WGS sequence"/>
</dbReference>
<dbReference type="RefSeq" id="WP_154525823.1">
    <property type="nucleotide sequence ID" value="NZ_VULZ01000009.1"/>
</dbReference>
<reference evidence="2 3" key="1">
    <citation type="submission" date="2019-08" db="EMBL/GenBank/DDBJ databases">
        <title>In-depth cultivation of the pig gut microbiome towards novel bacterial diversity and tailored functional studies.</title>
        <authorList>
            <person name="Wylensek D."/>
            <person name="Hitch T.C.A."/>
            <person name="Clavel T."/>
        </authorList>
    </citation>
    <scope>NUCLEOTIDE SEQUENCE [LARGE SCALE GENOMIC DNA]</scope>
    <source>
        <strain evidence="2 3">Oil+RF-744-WCA-WT-11</strain>
    </source>
</reference>
<dbReference type="Pfam" id="PF09579">
    <property type="entry name" value="Spore_YtfJ"/>
    <property type="match status" value="1"/>
</dbReference>
<dbReference type="InterPro" id="IPR014229">
    <property type="entry name" value="Spore_YtfJ"/>
</dbReference>
<feature type="compositionally biased region" description="Basic and acidic residues" evidence="1">
    <location>
        <begin position="111"/>
        <end position="132"/>
    </location>
</feature>
<gene>
    <name evidence="2" type="ORF">FYJ35_09250</name>
</gene>
<dbReference type="EMBL" id="VULZ01000009">
    <property type="protein sequence ID" value="MSS15216.1"/>
    <property type="molecule type" value="Genomic_DNA"/>
</dbReference>
<feature type="region of interest" description="Disordered" evidence="1">
    <location>
        <begin position="106"/>
        <end position="132"/>
    </location>
</feature>
<evidence type="ECO:0000313" key="2">
    <source>
        <dbReference type="EMBL" id="MSS15216.1"/>
    </source>
</evidence>
<name>A0A6L5X8B2_9FIRM</name>
<sequence>MAEHFDTTVGALFKGMEEFVTSKTVIGEPVKVGDTTILPLIDVSFGVMASARNESQRSNGGGGMGGKMSPTALLVIKDGSTRLVNIKNEDSISKLIDMAPDLINRFMPGKKKQDSPQEKAAMDEAAKKDQTF</sequence>
<dbReference type="PANTHER" id="PTHR39162">
    <property type="entry name" value="GLL3345 PROTEIN"/>
    <property type="match status" value="1"/>
</dbReference>
<dbReference type="PIRSF" id="PIRSF021377">
    <property type="entry name" value="YtfJ"/>
    <property type="match status" value="1"/>
</dbReference>
<comment type="caution">
    <text evidence="2">The sequence shown here is derived from an EMBL/GenBank/DDBJ whole genome shotgun (WGS) entry which is preliminary data.</text>
</comment>
<accession>A0A6L5X8B2</accession>
<protein>
    <submittedName>
        <fullName evidence="2">Sporulation protein</fullName>
    </submittedName>
</protein>
<proteinExistence type="predicted"/>
<evidence type="ECO:0000256" key="1">
    <source>
        <dbReference type="SAM" id="MobiDB-lite"/>
    </source>
</evidence>
<keyword evidence="3" id="KW-1185">Reference proteome</keyword>
<evidence type="ECO:0000313" key="3">
    <source>
        <dbReference type="Proteomes" id="UP000481852"/>
    </source>
</evidence>
<dbReference type="AlphaFoldDB" id="A0A6L5X8B2"/>